<dbReference type="PANTHER" id="PTHR43547">
    <property type="entry name" value="TWO-COMPONENT HISTIDINE KINASE"/>
    <property type="match status" value="1"/>
</dbReference>
<keyword evidence="5" id="KW-0812">Transmembrane</keyword>
<keyword evidence="5" id="KW-0472">Membrane</keyword>
<keyword evidence="4" id="KW-0175">Coiled coil</keyword>
<dbReference type="InterPro" id="IPR019734">
    <property type="entry name" value="TPR_rpt"/>
</dbReference>
<keyword evidence="3" id="KW-0597">Phosphoprotein</keyword>
<dbReference type="InterPro" id="IPR005467">
    <property type="entry name" value="His_kinase_dom"/>
</dbReference>
<dbReference type="PRINTS" id="PR00344">
    <property type="entry name" value="BCTRLSENSOR"/>
</dbReference>
<protein>
    <recommendedName>
        <fullName evidence="2">histidine kinase</fullName>
        <ecNumber evidence="2">2.7.13.3</ecNumber>
    </recommendedName>
</protein>
<feature type="transmembrane region" description="Helical" evidence="5">
    <location>
        <begin position="334"/>
        <end position="358"/>
    </location>
</feature>
<keyword evidence="5" id="KW-1133">Transmembrane helix</keyword>
<evidence type="ECO:0000256" key="1">
    <source>
        <dbReference type="ARBA" id="ARBA00000085"/>
    </source>
</evidence>
<evidence type="ECO:0000256" key="3">
    <source>
        <dbReference type="ARBA" id="ARBA00022553"/>
    </source>
</evidence>
<dbReference type="SUPFAM" id="SSF48452">
    <property type="entry name" value="TPR-like"/>
    <property type="match status" value="1"/>
</dbReference>
<evidence type="ECO:0000256" key="4">
    <source>
        <dbReference type="SAM" id="Coils"/>
    </source>
</evidence>
<feature type="signal peptide" evidence="6">
    <location>
        <begin position="1"/>
        <end position="20"/>
    </location>
</feature>
<feature type="coiled-coil region" evidence="4">
    <location>
        <begin position="301"/>
        <end position="333"/>
    </location>
</feature>
<dbReference type="InterPro" id="IPR003661">
    <property type="entry name" value="HisK_dim/P_dom"/>
</dbReference>
<evidence type="ECO:0000259" key="7">
    <source>
        <dbReference type="PROSITE" id="PS50109"/>
    </source>
</evidence>
<evidence type="ECO:0000256" key="6">
    <source>
        <dbReference type="SAM" id="SignalP"/>
    </source>
</evidence>
<dbReference type="PANTHER" id="PTHR43547:SF2">
    <property type="entry name" value="HYBRID SIGNAL TRANSDUCTION HISTIDINE KINASE C"/>
    <property type="match status" value="1"/>
</dbReference>
<proteinExistence type="predicted"/>
<name>A0ABU3CEG4_9FLAO</name>
<dbReference type="SUPFAM" id="SSF47384">
    <property type="entry name" value="Homodimeric domain of signal transducing histidine kinase"/>
    <property type="match status" value="1"/>
</dbReference>
<evidence type="ECO:0000313" key="8">
    <source>
        <dbReference type="EMBL" id="MDT0644696.1"/>
    </source>
</evidence>
<dbReference type="Gene3D" id="1.10.287.130">
    <property type="match status" value="1"/>
</dbReference>
<reference evidence="8 9" key="1">
    <citation type="submission" date="2023-09" db="EMBL/GenBank/DDBJ databases">
        <authorList>
            <person name="Rey-Velasco X."/>
        </authorList>
    </citation>
    <scope>NUCLEOTIDE SEQUENCE [LARGE SCALE GENOMIC DNA]</scope>
    <source>
        <strain evidence="8 9">F363</strain>
    </source>
</reference>
<keyword evidence="9" id="KW-1185">Reference proteome</keyword>
<dbReference type="InterPro" id="IPR011990">
    <property type="entry name" value="TPR-like_helical_dom_sf"/>
</dbReference>
<dbReference type="CDD" id="cd00082">
    <property type="entry name" value="HisKA"/>
    <property type="match status" value="1"/>
</dbReference>
<dbReference type="Pfam" id="PF00512">
    <property type="entry name" value="HisKA"/>
    <property type="match status" value="1"/>
</dbReference>
<dbReference type="Gene3D" id="3.30.565.10">
    <property type="entry name" value="Histidine kinase-like ATPase, C-terminal domain"/>
    <property type="match status" value="1"/>
</dbReference>
<dbReference type="InterPro" id="IPR004358">
    <property type="entry name" value="Sig_transdc_His_kin-like_C"/>
</dbReference>
<dbReference type="SMART" id="SM00388">
    <property type="entry name" value="HisKA"/>
    <property type="match status" value="1"/>
</dbReference>
<evidence type="ECO:0000256" key="5">
    <source>
        <dbReference type="SAM" id="Phobius"/>
    </source>
</evidence>
<dbReference type="Pfam" id="PF02518">
    <property type="entry name" value="HATPase_c"/>
    <property type="match status" value="1"/>
</dbReference>
<dbReference type="EMBL" id="JAVRHQ010000032">
    <property type="protein sequence ID" value="MDT0644696.1"/>
    <property type="molecule type" value="Genomic_DNA"/>
</dbReference>
<dbReference type="SMART" id="SM00387">
    <property type="entry name" value="HATPase_c"/>
    <property type="match status" value="1"/>
</dbReference>
<dbReference type="Pfam" id="PF13424">
    <property type="entry name" value="TPR_12"/>
    <property type="match status" value="1"/>
</dbReference>
<keyword evidence="6" id="KW-0732">Signal</keyword>
<feature type="domain" description="Histidine kinase" evidence="7">
    <location>
        <begin position="406"/>
        <end position="624"/>
    </location>
</feature>
<organism evidence="8 9">
    <name type="scientific">Autumnicola tepida</name>
    <dbReference type="NCBI Taxonomy" id="3075595"/>
    <lineage>
        <taxon>Bacteria</taxon>
        <taxon>Pseudomonadati</taxon>
        <taxon>Bacteroidota</taxon>
        <taxon>Flavobacteriia</taxon>
        <taxon>Flavobacteriales</taxon>
        <taxon>Flavobacteriaceae</taxon>
        <taxon>Autumnicola</taxon>
    </lineage>
</organism>
<comment type="catalytic activity">
    <reaction evidence="1">
        <text>ATP + protein L-histidine = ADP + protein N-phospho-L-histidine.</text>
        <dbReference type="EC" id="2.7.13.3"/>
    </reaction>
</comment>
<evidence type="ECO:0000313" key="9">
    <source>
        <dbReference type="Proteomes" id="UP001262889"/>
    </source>
</evidence>
<evidence type="ECO:0000256" key="2">
    <source>
        <dbReference type="ARBA" id="ARBA00012438"/>
    </source>
</evidence>
<sequence length="628" mass="70509">MYRIALFIIFLWSSILSASARESTVSDSINLYLDQAQGVMYNNVSAALLFLEKAEALAENSGEDLRAKVAHNFAVAYYIKGDYDASLEFYLKTLQLYRVTNNKIGIAKCLIGQGLIQQGIDRHREAISFFEQAIKAYKKAGASEDANPAFLNIAISQIEEGKLNAAEENLHKAIALSKKAGRRDVEHLSLNKLGQVAFLRGNLDKAVSYYYQVLENGEEPNNWEKSFAYAGLAEAYLKQDKIIAARENALKAVDYANGVESLWDLERNTLILAEVYAAGGEMAKAYKELKLNKKYKDSLYNQQKLREINLLQLESRESENERLQAENDLVEQKLFINSSITIALAIAVVFLVLLFVLFRKNARQKAQFTRALKSRNKTILEKNELISRRNKELDVSNSAKDRLFSILSHDLRSPLASIQQLLELIKAGGVSQEEQKALLDEMLIQVNGTSAMLQNLLHWANSQLDGNKVKPEEVVLPEKVKKIQTAYFLAAKNKDIDIVHEEPVDAPVVWADRGHLSVIIHNILSNAIKFTRKGRKIKIFYREAGERIFLHIFDGGEGISEEKIEEIKGFASRMLSQVGTDMELGTGIGLLLVKQFLELNNGQLEINTFPGKGSEFIVSFPKAAVKDN</sequence>
<dbReference type="InterPro" id="IPR003594">
    <property type="entry name" value="HATPase_dom"/>
</dbReference>
<dbReference type="EC" id="2.7.13.3" evidence="2"/>
<dbReference type="Gene3D" id="1.25.40.10">
    <property type="entry name" value="Tetratricopeptide repeat domain"/>
    <property type="match status" value="2"/>
</dbReference>
<accession>A0ABU3CEG4</accession>
<comment type="caution">
    <text evidence="8">The sequence shown here is derived from an EMBL/GenBank/DDBJ whole genome shotgun (WGS) entry which is preliminary data.</text>
</comment>
<feature type="chain" id="PRO_5047061318" description="histidine kinase" evidence="6">
    <location>
        <begin position="21"/>
        <end position="628"/>
    </location>
</feature>
<dbReference type="InterPro" id="IPR036890">
    <property type="entry name" value="HATPase_C_sf"/>
</dbReference>
<gene>
    <name evidence="8" type="ORF">RM553_17785</name>
</gene>
<dbReference type="RefSeq" id="WP_311536311.1">
    <property type="nucleotide sequence ID" value="NZ_JAVRHQ010000032.1"/>
</dbReference>
<dbReference type="SUPFAM" id="SSF55874">
    <property type="entry name" value="ATPase domain of HSP90 chaperone/DNA topoisomerase II/histidine kinase"/>
    <property type="match status" value="1"/>
</dbReference>
<dbReference type="PROSITE" id="PS50109">
    <property type="entry name" value="HIS_KIN"/>
    <property type="match status" value="1"/>
</dbReference>
<dbReference type="InterPro" id="IPR036097">
    <property type="entry name" value="HisK_dim/P_sf"/>
</dbReference>
<dbReference type="SMART" id="SM00028">
    <property type="entry name" value="TPR"/>
    <property type="match status" value="5"/>
</dbReference>
<dbReference type="Proteomes" id="UP001262889">
    <property type="component" value="Unassembled WGS sequence"/>
</dbReference>